<feature type="compositionally biased region" description="Low complexity" evidence="1">
    <location>
        <begin position="156"/>
        <end position="167"/>
    </location>
</feature>
<feature type="compositionally biased region" description="Low complexity" evidence="1">
    <location>
        <begin position="139"/>
        <end position="148"/>
    </location>
</feature>
<reference evidence="2" key="1">
    <citation type="submission" date="2020-01" db="EMBL/GenBank/DDBJ databases">
        <title>Genome Sequencing of Three Apophysomyces-Like Fungal Strains Confirms a Novel Fungal Genus in the Mucoromycota with divergent Burkholderia-like Endosymbiotic Bacteria.</title>
        <authorList>
            <person name="Stajich J.E."/>
            <person name="Macias A.M."/>
            <person name="Carter-House D."/>
            <person name="Lovett B."/>
            <person name="Kasson L.R."/>
            <person name="Berry K."/>
            <person name="Grigoriev I."/>
            <person name="Chang Y."/>
            <person name="Spatafora J."/>
            <person name="Kasson M.T."/>
        </authorList>
    </citation>
    <scope>NUCLEOTIDE SEQUENCE</scope>
    <source>
        <strain evidence="2">NRRL A-21654</strain>
    </source>
</reference>
<organism evidence="2 3">
    <name type="scientific">Apophysomyces ossiformis</name>
    <dbReference type="NCBI Taxonomy" id="679940"/>
    <lineage>
        <taxon>Eukaryota</taxon>
        <taxon>Fungi</taxon>
        <taxon>Fungi incertae sedis</taxon>
        <taxon>Mucoromycota</taxon>
        <taxon>Mucoromycotina</taxon>
        <taxon>Mucoromycetes</taxon>
        <taxon>Mucorales</taxon>
        <taxon>Mucorineae</taxon>
        <taxon>Mucoraceae</taxon>
        <taxon>Apophysomyces</taxon>
    </lineage>
</organism>
<dbReference type="EMBL" id="JABAYA010000719">
    <property type="protein sequence ID" value="KAF7720459.1"/>
    <property type="molecule type" value="Genomic_DNA"/>
</dbReference>
<evidence type="ECO:0000256" key="1">
    <source>
        <dbReference type="SAM" id="MobiDB-lite"/>
    </source>
</evidence>
<feature type="region of interest" description="Disordered" evidence="1">
    <location>
        <begin position="134"/>
        <end position="167"/>
    </location>
</feature>
<dbReference type="OrthoDB" id="2288643at2759"/>
<dbReference type="Proteomes" id="UP000605846">
    <property type="component" value="Unassembled WGS sequence"/>
</dbReference>
<feature type="non-terminal residue" evidence="2">
    <location>
        <position position="167"/>
    </location>
</feature>
<keyword evidence="3" id="KW-1185">Reference proteome</keyword>
<protein>
    <submittedName>
        <fullName evidence="2">Uncharacterized protein</fullName>
    </submittedName>
</protein>
<sequence>MDKFKDVIFCYQLDIDANWYRLEFKTALVKNYGLTVEDNKARAHEELLSMRFKEQKETIEQFIDHYNALRIRSGVSDAHVLIQYFLRALPANLVSNINITLESASTEAKNNLEFICSKARNLYNQARSLDTTATGFKRSSSSAAGPSDSLKKSKHAPSSSASIGKQK</sequence>
<comment type="caution">
    <text evidence="2">The sequence shown here is derived from an EMBL/GenBank/DDBJ whole genome shotgun (WGS) entry which is preliminary data.</text>
</comment>
<dbReference type="AlphaFoldDB" id="A0A8H7EJK7"/>
<gene>
    <name evidence="2" type="ORF">EC973_008434</name>
</gene>
<name>A0A8H7EJK7_9FUNG</name>
<accession>A0A8H7EJK7</accession>
<evidence type="ECO:0000313" key="2">
    <source>
        <dbReference type="EMBL" id="KAF7720459.1"/>
    </source>
</evidence>
<proteinExistence type="predicted"/>
<evidence type="ECO:0000313" key="3">
    <source>
        <dbReference type="Proteomes" id="UP000605846"/>
    </source>
</evidence>